<comment type="similarity">
    <text evidence="1">Belongs to the neutral sphingomyelinase family.</text>
</comment>
<dbReference type="RefSeq" id="WP_029265947.1">
    <property type="nucleotide sequence ID" value="NZ_JAGIKX010000014.1"/>
</dbReference>
<dbReference type="NCBIfam" id="TIGR03395">
    <property type="entry name" value="sphingomy"/>
    <property type="match status" value="1"/>
</dbReference>
<accession>A0ABS4S8J3</accession>
<dbReference type="EC" id="3.1.4.3" evidence="6"/>
<keyword evidence="4 6" id="KW-0378">Hydrolase</keyword>
<dbReference type="EMBL" id="JAGIKX010000014">
    <property type="protein sequence ID" value="MBP2257817.1"/>
    <property type="molecule type" value="Genomic_DNA"/>
</dbReference>
<dbReference type="InterPro" id="IPR038772">
    <property type="entry name" value="Sph/SMPD2-like"/>
</dbReference>
<reference evidence="6 7" key="1">
    <citation type="submission" date="2021-03" db="EMBL/GenBank/DDBJ databases">
        <title>Genomic Encyclopedia of Type Strains, Phase IV (KMG-IV): sequencing the most valuable type-strain genomes for metagenomic binning, comparative biology and taxonomic classification.</title>
        <authorList>
            <person name="Goeker M."/>
        </authorList>
    </citation>
    <scope>NUCLEOTIDE SEQUENCE [LARGE SCALE GENOMIC DNA]</scope>
    <source>
        <strain evidence="6 7">DSM 25790</strain>
    </source>
</reference>
<evidence type="ECO:0000313" key="6">
    <source>
        <dbReference type="EMBL" id="MBP2257817.1"/>
    </source>
</evidence>
<protein>
    <submittedName>
        <fullName evidence="6">Phospholipase C</fullName>
        <ecNumber evidence="6">3.1.4.3</ecNumber>
    </submittedName>
</protein>
<gene>
    <name evidence="6" type="ORF">J2Z81_001771</name>
</gene>
<dbReference type="PANTHER" id="PTHR16320:SF23">
    <property type="entry name" value="SPHINGOMYELINASE C 1"/>
    <property type="match status" value="1"/>
</dbReference>
<evidence type="ECO:0000313" key="7">
    <source>
        <dbReference type="Proteomes" id="UP001519294"/>
    </source>
</evidence>
<keyword evidence="3" id="KW-0204">Cytolysis</keyword>
<evidence type="ECO:0000259" key="5">
    <source>
        <dbReference type="Pfam" id="PF03372"/>
    </source>
</evidence>
<evidence type="ECO:0000256" key="1">
    <source>
        <dbReference type="ARBA" id="ARBA00006335"/>
    </source>
</evidence>
<sequence>MIKKLITACMTLGIILSIFSVSQGKVYAKANYPNDFKLLSQNVYMLSQALYPNWGQVKRAELIADADYIKGYDIFILNEVFDNEASEVLLNDLTEQYPYQTPVLGRSTEGWNQTLGDYSHTVPEDGGVAIVSKWPIEEKIQYVYDEGCSGDAMANKGFVYVKINKNGHDYHTIGTHMQSTDSLCSTDEAAEIRSTQMKEIQQFIDRKNIPEDEVIYIGGDLNVMKGTDEYKSMIDQLNVTPPHAYTGYTATWDPTTNSIARYNYPEMDGQYLDYIFVERDHAQPNQWYIDAKKIKSSEWSVTSWGKTYKYNDFSDHYPVSGSTVPMK</sequence>
<keyword evidence="3" id="KW-0354">Hemolysis</keyword>
<dbReference type="SUPFAM" id="SSF56219">
    <property type="entry name" value="DNase I-like"/>
    <property type="match status" value="1"/>
</dbReference>
<dbReference type="Pfam" id="PF03372">
    <property type="entry name" value="Exo_endo_phos"/>
    <property type="match status" value="1"/>
</dbReference>
<dbReference type="CDD" id="cd09078">
    <property type="entry name" value="nSMase"/>
    <property type="match status" value="1"/>
</dbReference>
<name>A0ABS4S8J3_9BACI</name>
<feature type="domain" description="Endonuclease/exonuclease/phosphatase" evidence="5">
    <location>
        <begin position="66"/>
        <end position="316"/>
    </location>
</feature>
<keyword evidence="2" id="KW-0732">Signal</keyword>
<evidence type="ECO:0000256" key="4">
    <source>
        <dbReference type="ARBA" id="ARBA00022801"/>
    </source>
</evidence>
<comment type="caution">
    <text evidence="6">The sequence shown here is derived from an EMBL/GenBank/DDBJ whole genome shotgun (WGS) entry which is preliminary data.</text>
</comment>
<keyword evidence="7" id="KW-1185">Reference proteome</keyword>
<dbReference type="InterPro" id="IPR036691">
    <property type="entry name" value="Endo/exonu/phosph_ase_sf"/>
</dbReference>
<dbReference type="GO" id="GO:0034480">
    <property type="term" value="F:phosphatidylcholine phospholipase C activity"/>
    <property type="evidence" value="ECO:0007669"/>
    <property type="project" value="UniProtKB-EC"/>
</dbReference>
<dbReference type="Proteomes" id="UP001519294">
    <property type="component" value="Unassembled WGS sequence"/>
</dbReference>
<evidence type="ECO:0000256" key="3">
    <source>
        <dbReference type="ARBA" id="ARBA00022735"/>
    </source>
</evidence>
<dbReference type="InterPro" id="IPR005135">
    <property type="entry name" value="Endo/exonuclease/phosphatase"/>
</dbReference>
<proteinExistence type="inferred from homology"/>
<dbReference type="PANTHER" id="PTHR16320">
    <property type="entry name" value="SPHINGOMYELINASE FAMILY MEMBER"/>
    <property type="match status" value="1"/>
</dbReference>
<dbReference type="InterPro" id="IPR017766">
    <property type="entry name" value="Sphingomyelinase/PLipase_C"/>
</dbReference>
<evidence type="ECO:0000256" key="2">
    <source>
        <dbReference type="ARBA" id="ARBA00022729"/>
    </source>
</evidence>
<dbReference type="Gene3D" id="3.60.10.10">
    <property type="entry name" value="Endonuclease/exonuclease/phosphatase"/>
    <property type="match status" value="1"/>
</dbReference>
<organism evidence="6 7">
    <name type="scientific">Virgibacillus alimentarius</name>
    <dbReference type="NCBI Taxonomy" id="698769"/>
    <lineage>
        <taxon>Bacteria</taxon>
        <taxon>Bacillati</taxon>
        <taxon>Bacillota</taxon>
        <taxon>Bacilli</taxon>
        <taxon>Bacillales</taxon>
        <taxon>Bacillaceae</taxon>
        <taxon>Virgibacillus</taxon>
    </lineage>
</organism>